<feature type="transmembrane region" description="Helical" evidence="1">
    <location>
        <begin position="447"/>
        <end position="464"/>
    </location>
</feature>
<keyword evidence="1" id="KW-1133">Transmembrane helix</keyword>
<dbReference type="Proteomes" id="UP000013085">
    <property type="component" value="Unassembled WGS sequence"/>
</dbReference>
<feature type="transmembrane region" description="Helical" evidence="1">
    <location>
        <begin position="15"/>
        <end position="37"/>
    </location>
</feature>
<keyword evidence="1" id="KW-0472">Membrane</keyword>
<dbReference type="PATRIC" id="fig|999408.3.peg.1078"/>
<proteinExistence type="predicted"/>
<sequence>MHKRKINIRKYKYEIFLYTAFVLINSIPCLFLTVPVFSDGLNTIAVPAYISGCDWTKYLYADGYYYKYGVTILYLPLFYLFRSPIVLYRAMLLLNVLAAGVIPVIAYRISMDYLDIQKKENAFLIAGVTAFLPALTLNIKYTWAETVLLVSPWMILLLLLRIHEDKDAGKQVRDSILIACSSVFAYMAHQRGIVVVLATFLTVVYIRFVRKKANLRIGVYLITAMVLLIADRLVDGLVKQYVFNAGVNTVNSTFSFWDANMWERLLSFTGLQTIIKIIYGWLFNVFTGSGGLVCLGLCVTLVCCFRYKSSEGGCCIHLISVFSLLCFVGAFALGGLFFFSDIYLYYTGEMVRRCDKLIYGRYLESSISIPVLMGMYFFLEKGSLFIKRRRYIFLIMGSVYLFFLVNIAGKVNGVVTWPNNTMTINIFCNLAQCRHGYGAIRNLAQGLTVYGALAIVILMSIFVFHKKQRMACMGLIAVFISIFVWSSYNVIYRMDKYEIENMEMTRNLVKGLEQLPEDYKVIFLDDEITRSSYQYMFRDYYIVTGRDNNRTQIKDMIIVSPKGVINEELDQGDYFELVDMETESPDYHLYIKGRDMNQWMNQNGIRTKQLISGGRGQ</sequence>
<feature type="transmembrane region" description="Helical" evidence="1">
    <location>
        <begin position="471"/>
        <end position="488"/>
    </location>
</feature>
<name>A0A0E2HDY3_9FIRM</name>
<feature type="transmembrane region" description="Helical" evidence="1">
    <location>
        <begin position="183"/>
        <end position="205"/>
    </location>
</feature>
<dbReference type="HOGENOM" id="CLU_442618_0_0_9"/>
<feature type="transmembrane region" description="Helical" evidence="1">
    <location>
        <begin position="359"/>
        <end position="379"/>
    </location>
</feature>
<evidence type="ECO:0000256" key="1">
    <source>
        <dbReference type="SAM" id="Phobius"/>
    </source>
</evidence>
<feature type="transmembrane region" description="Helical" evidence="1">
    <location>
        <begin position="278"/>
        <end position="303"/>
    </location>
</feature>
<evidence type="ECO:0000313" key="2">
    <source>
        <dbReference type="EMBL" id="ENZ18692.1"/>
    </source>
</evidence>
<keyword evidence="1" id="KW-0812">Transmembrane</keyword>
<feature type="transmembrane region" description="Helical" evidence="1">
    <location>
        <begin position="391"/>
        <end position="409"/>
    </location>
</feature>
<dbReference type="AlphaFoldDB" id="A0A0E2HDY3"/>
<feature type="transmembrane region" description="Helical" evidence="1">
    <location>
        <begin position="315"/>
        <end position="339"/>
    </location>
</feature>
<evidence type="ECO:0008006" key="4">
    <source>
        <dbReference type="Google" id="ProtNLM"/>
    </source>
</evidence>
<reference evidence="2 3" key="1">
    <citation type="submission" date="2013-01" db="EMBL/GenBank/DDBJ databases">
        <title>The Genome Sequence of Clostridium clostridioforme 90A8.</title>
        <authorList>
            <consortium name="The Broad Institute Genome Sequencing Platform"/>
            <person name="Earl A."/>
            <person name="Ward D."/>
            <person name="Feldgarden M."/>
            <person name="Gevers D."/>
            <person name="Courvalin P."/>
            <person name="Lambert T."/>
            <person name="Walker B."/>
            <person name="Young S.K."/>
            <person name="Zeng Q."/>
            <person name="Gargeya S."/>
            <person name="Fitzgerald M."/>
            <person name="Haas B."/>
            <person name="Abouelleil A."/>
            <person name="Alvarado L."/>
            <person name="Arachchi H.M."/>
            <person name="Berlin A.M."/>
            <person name="Chapman S.B."/>
            <person name="Dewar J."/>
            <person name="Goldberg J."/>
            <person name="Griggs A."/>
            <person name="Gujja S."/>
            <person name="Hansen M."/>
            <person name="Howarth C."/>
            <person name="Imamovic A."/>
            <person name="Larimer J."/>
            <person name="McCowan C."/>
            <person name="Murphy C."/>
            <person name="Neiman D."/>
            <person name="Pearson M."/>
            <person name="Priest M."/>
            <person name="Roberts A."/>
            <person name="Saif S."/>
            <person name="Shea T."/>
            <person name="Sisk P."/>
            <person name="Sykes S."/>
            <person name="Wortman J."/>
            <person name="Nusbaum C."/>
            <person name="Birren B."/>
        </authorList>
    </citation>
    <scope>NUCLEOTIDE SEQUENCE [LARGE SCALE GENOMIC DNA]</scope>
    <source>
        <strain evidence="2 3">90A8</strain>
    </source>
</reference>
<accession>A0A0E2HDY3</accession>
<dbReference type="EMBL" id="AGYR01000007">
    <property type="protein sequence ID" value="ENZ18692.1"/>
    <property type="molecule type" value="Genomic_DNA"/>
</dbReference>
<feature type="transmembrane region" description="Helical" evidence="1">
    <location>
        <begin position="121"/>
        <end position="139"/>
    </location>
</feature>
<evidence type="ECO:0000313" key="3">
    <source>
        <dbReference type="Proteomes" id="UP000013085"/>
    </source>
</evidence>
<comment type="caution">
    <text evidence="2">The sequence shown here is derived from an EMBL/GenBank/DDBJ whole genome shotgun (WGS) entry which is preliminary data.</text>
</comment>
<organism evidence="2 3">
    <name type="scientific">[Clostridium] clostridioforme 90A8</name>
    <dbReference type="NCBI Taxonomy" id="999408"/>
    <lineage>
        <taxon>Bacteria</taxon>
        <taxon>Bacillati</taxon>
        <taxon>Bacillota</taxon>
        <taxon>Clostridia</taxon>
        <taxon>Lachnospirales</taxon>
        <taxon>Lachnospiraceae</taxon>
        <taxon>Enterocloster</taxon>
    </lineage>
</organism>
<feature type="transmembrane region" description="Helical" evidence="1">
    <location>
        <begin position="88"/>
        <end position="109"/>
    </location>
</feature>
<protein>
    <recommendedName>
        <fullName evidence="4">Glycosyltransferase RgtA/B/C/D-like domain-containing protein</fullName>
    </recommendedName>
</protein>
<gene>
    <name evidence="2" type="ORF">HMPREF1090_01009</name>
</gene>
<feature type="transmembrane region" description="Helical" evidence="1">
    <location>
        <begin position="146"/>
        <end position="163"/>
    </location>
</feature>
<feature type="transmembrane region" description="Helical" evidence="1">
    <location>
        <begin position="217"/>
        <end position="234"/>
    </location>
</feature>
<feature type="transmembrane region" description="Helical" evidence="1">
    <location>
        <begin position="64"/>
        <end position="81"/>
    </location>
</feature>